<dbReference type="OrthoDB" id="4374550at2"/>
<reference evidence="3 4" key="1">
    <citation type="submission" date="2012-12" db="EMBL/GenBank/DDBJ databases">
        <title>Whole genome shotgun sequence of Gordonia hirsuta NBRC 16056.</title>
        <authorList>
            <person name="Isaki-Nakamura S."/>
            <person name="Hosoyama A."/>
            <person name="Tsuchikane K."/>
            <person name="Katsumata H."/>
            <person name="Baba S."/>
            <person name="Yamazaki S."/>
            <person name="Fujita N."/>
        </authorList>
    </citation>
    <scope>NUCLEOTIDE SEQUENCE [LARGE SCALE GENOMIC DNA]</scope>
    <source>
        <strain evidence="3 4">NBRC 16056</strain>
    </source>
</reference>
<evidence type="ECO:0000256" key="1">
    <source>
        <dbReference type="ARBA" id="ARBA00004370"/>
    </source>
</evidence>
<comment type="caution">
    <text evidence="3">The sequence shown here is derived from an EMBL/GenBank/DDBJ whole genome shotgun (WGS) entry which is preliminary data.</text>
</comment>
<organism evidence="3 4">
    <name type="scientific">Gordonia hirsuta DSM 44140 = NBRC 16056</name>
    <dbReference type="NCBI Taxonomy" id="1121927"/>
    <lineage>
        <taxon>Bacteria</taxon>
        <taxon>Bacillati</taxon>
        <taxon>Actinomycetota</taxon>
        <taxon>Actinomycetes</taxon>
        <taxon>Mycobacteriales</taxon>
        <taxon>Gordoniaceae</taxon>
        <taxon>Gordonia</taxon>
    </lineage>
</organism>
<sequence length="168" mass="17451">MVPADRRLLTGCAVVAVLAILAAVVAAMVWWRADSGVGSESDRVTVEQAAAAAVGELMTFAPGDDQAGRAAVAQRLAGALAADYLSRGPDVVFPGATASKITMTGTVIDAGVSELAAHRARVLVFVDQSVGLAADTGEPERLALARWATMVRDGDRWLLARLEPVAQR</sequence>
<evidence type="ECO:0000256" key="2">
    <source>
        <dbReference type="ARBA" id="ARBA00023136"/>
    </source>
</evidence>
<comment type="subcellular location">
    <subcellularLocation>
        <location evidence="1">Membrane</location>
    </subcellularLocation>
</comment>
<gene>
    <name evidence="3" type="ORF">GOHSU_08_00150</name>
</gene>
<dbReference type="STRING" id="1121927.GOHSU_08_00150"/>
<proteinExistence type="predicted"/>
<dbReference type="GO" id="GO:0016020">
    <property type="term" value="C:membrane"/>
    <property type="evidence" value="ECO:0007669"/>
    <property type="project" value="UniProtKB-SubCell"/>
</dbReference>
<evidence type="ECO:0000313" key="3">
    <source>
        <dbReference type="EMBL" id="GAC56487.1"/>
    </source>
</evidence>
<accession>L7L8Y1</accession>
<dbReference type="AlphaFoldDB" id="L7L8Y1"/>
<dbReference type="eggNOG" id="ENOG5031VUN">
    <property type="taxonomic scope" value="Bacteria"/>
</dbReference>
<evidence type="ECO:0000313" key="4">
    <source>
        <dbReference type="Proteomes" id="UP000053405"/>
    </source>
</evidence>
<evidence type="ECO:0008006" key="5">
    <source>
        <dbReference type="Google" id="ProtNLM"/>
    </source>
</evidence>
<dbReference type="PANTHER" id="PTHR37042:SF4">
    <property type="entry name" value="OUTER MEMBRANE PROTEIN RV1973"/>
    <property type="match status" value="1"/>
</dbReference>
<dbReference type="EMBL" id="BANT01000008">
    <property type="protein sequence ID" value="GAC56487.1"/>
    <property type="molecule type" value="Genomic_DNA"/>
</dbReference>
<name>L7L8Y1_9ACTN</name>
<dbReference type="Proteomes" id="UP000053405">
    <property type="component" value="Unassembled WGS sequence"/>
</dbReference>
<dbReference type="RefSeq" id="WP_005936818.1">
    <property type="nucleotide sequence ID" value="NZ_ATVK01000043.1"/>
</dbReference>
<keyword evidence="2" id="KW-0472">Membrane</keyword>
<protein>
    <recommendedName>
        <fullName evidence="5">DUF4440 domain-containing protein</fullName>
    </recommendedName>
</protein>
<dbReference type="PANTHER" id="PTHR37042">
    <property type="entry name" value="OUTER MEMBRANE PROTEIN RV1973"/>
    <property type="match status" value="1"/>
</dbReference>
<keyword evidence="4" id="KW-1185">Reference proteome</keyword>